<evidence type="ECO:0000256" key="1">
    <source>
        <dbReference type="ARBA" id="ARBA00023125"/>
    </source>
</evidence>
<feature type="region of interest" description="Disordered" evidence="2">
    <location>
        <begin position="212"/>
        <end position="419"/>
    </location>
</feature>
<dbReference type="GO" id="GO:0006334">
    <property type="term" value="P:nucleosome assembly"/>
    <property type="evidence" value="ECO:0007669"/>
    <property type="project" value="InterPro"/>
</dbReference>
<keyword evidence="4" id="KW-1185">Reference proteome</keyword>
<evidence type="ECO:0000313" key="5">
    <source>
        <dbReference type="RefSeq" id="XP_014008112.2"/>
    </source>
</evidence>
<dbReference type="SUPFAM" id="SSF46785">
    <property type="entry name" value="Winged helix' DNA-binding domain"/>
    <property type="match status" value="1"/>
</dbReference>
<dbReference type="SMART" id="SM00526">
    <property type="entry name" value="H15"/>
    <property type="match status" value="1"/>
</dbReference>
<feature type="region of interest" description="Disordered" evidence="2">
    <location>
        <begin position="32"/>
        <end position="69"/>
    </location>
</feature>
<dbReference type="Bgee" id="ENSSSAG00000041738">
    <property type="expression patterns" value="Expressed in semen and 8 other cell types or tissues"/>
</dbReference>
<dbReference type="GO" id="GO:0003677">
    <property type="term" value="F:DNA binding"/>
    <property type="evidence" value="ECO:0007669"/>
    <property type="project" value="UniProtKB-KW"/>
</dbReference>
<dbReference type="PaxDb" id="8030-ENSSSAP00000034490"/>
<organism evidence="4 5">
    <name type="scientific">Salmo salar</name>
    <name type="common">Atlantic salmon</name>
    <dbReference type="NCBI Taxonomy" id="8030"/>
    <lineage>
        <taxon>Eukaryota</taxon>
        <taxon>Metazoa</taxon>
        <taxon>Chordata</taxon>
        <taxon>Craniata</taxon>
        <taxon>Vertebrata</taxon>
        <taxon>Euteleostomi</taxon>
        <taxon>Actinopterygii</taxon>
        <taxon>Neopterygii</taxon>
        <taxon>Teleostei</taxon>
        <taxon>Protacanthopterygii</taxon>
        <taxon>Salmoniformes</taxon>
        <taxon>Salmonidae</taxon>
        <taxon>Salmoninae</taxon>
        <taxon>Salmo</taxon>
    </lineage>
</organism>
<dbReference type="GO" id="GO:0030527">
    <property type="term" value="F:structural constituent of chromatin"/>
    <property type="evidence" value="ECO:0007669"/>
    <property type="project" value="InterPro"/>
</dbReference>
<dbReference type="InterPro" id="IPR005819">
    <property type="entry name" value="H1/H5"/>
</dbReference>
<feature type="compositionally biased region" description="Basic and acidic residues" evidence="2">
    <location>
        <begin position="356"/>
        <end position="365"/>
    </location>
</feature>
<evidence type="ECO:0000313" key="4">
    <source>
        <dbReference type="Proteomes" id="UP001652741"/>
    </source>
</evidence>
<dbReference type="RefSeq" id="XP_014008112.2">
    <property type="nucleotide sequence ID" value="XM_014152637.2"/>
</dbReference>
<name>A0A1S3MY65_SALSA</name>
<dbReference type="InterPro" id="IPR036388">
    <property type="entry name" value="WH-like_DNA-bd_sf"/>
</dbReference>
<accession>A0A1S3MY65</accession>
<dbReference type="InterPro" id="IPR005818">
    <property type="entry name" value="Histone_H1/H5_H15"/>
</dbReference>
<dbReference type="Pfam" id="PF00538">
    <property type="entry name" value="Linker_histone"/>
    <property type="match status" value="1"/>
</dbReference>
<reference evidence="5" key="1">
    <citation type="submission" date="2025-08" db="UniProtKB">
        <authorList>
            <consortium name="RefSeq"/>
        </authorList>
    </citation>
    <scope>IDENTIFICATION</scope>
</reference>
<dbReference type="InterPro" id="IPR036390">
    <property type="entry name" value="WH_DNA-bd_sf"/>
</dbReference>
<proteinExistence type="predicted"/>
<dbReference type="Proteomes" id="UP001652741">
    <property type="component" value="Chromosome ssa02"/>
</dbReference>
<sequence length="419" mass="45091">MPRNARKKEDVKRVRKGKVNIQSKGTVTVINGGQEKVKRKRPVKPPVKSSVKQQTKPVKTPGGRGLGKAGARRLGQLLKRAIQEKKNVTGNEKVPLPTTPVRLFKYQAEAASAPKTNDARRVATRVSQLILRVVSQCKHRGGISMVDLKHALAAGGYDVTKNNTRVNLAVKGLVRKETLVQTTGVGASGSFKLNKKLTYEKRVKTRAMRDRAAAERAKQRERAAVERAKQRERAAAQRTKQKKGILKPAAEKGKALKPTGKHQKPVSKAVKPAGKTLKPGAKTTRKAVKPAGKTLKPGAKTTRKAVKPAGKTLKPGAKTTRKAVKPAGKTLKPGAKTTRKAVKPAGKTAKTVVGKGQREIGDRPKQVGKSHKPAGQASKSPAKVQKTGYKAPKPAGKSLKAANQKTRKMVVTPKTKPQI</sequence>
<gene>
    <name evidence="5" type="primary">LOC106575912</name>
</gene>
<dbReference type="GeneID" id="106575912"/>
<dbReference type="Gene3D" id="1.10.10.10">
    <property type="entry name" value="Winged helix-like DNA-binding domain superfamily/Winged helix DNA-binding domain"/>
    <property type="match status" value="1"/>
</dbReference>
<dbReference type="AlphaFoldDB" id="A0A1S3MY65"/>
<dbReference type="PRINTS" id="PR00624">
    <property type="entry name" value="HISTONEH5"/>
</dbReference>
<feature type="domain" description="H15" evidence="3">
    <location>
        <begin position="122"/>
        <end position="195"/>
    </location>
</feature>
<feature type="compositionally biased region" description="Basic and acidic residues" evidence="2">
    <location>
        <begin position="212"/>
        <end position="235"/>
    </location>
</feature>
<keyword evidence="1" id="KW-0238">DNA-binding</keyword>
<dbReference type="PROSITE" id="PS51504">
    <property type="entry name" value="H15"/>
    <property type="match status" value="1"/>
</dbReference>
<evidence type="ECO:0000259" key="3">
    <source>
        <dbReference type="PROSITE" id="PS51504"/>
    </source>
</evidence>
<protein>
    <submittedName>
        <fullName evidence="5">Histone H1.5 isoform X1</fullName>
    </submittedName>
</protein>
<evidence type="ECO:0000256" key="2">
    <source>
        <dbReference type="SAM" id="MobiDB-lite"/>
    </source>
</evidence>
<dbReference type="GO" id="GO:0000786">
    <property type="term" value="C:nucleosome"/>
    <property type="evidence" value="ECO:0007669"/>
    <property type="project" value="InterPro"/>
</dbReference>
<dbReference type="KEGG" id="sasa:106575912"/>